<protein>
    <submittedName>
        <fullName evidence="1">Uncharacterized protein</fullName>
    </submittedName>
</protein>
<dbReference type="EMBL" id="GBRH01234256">
    <property type="protein sequence ID" value="JAD63639.1"/>
    <property type="molecule type" value="Transcribed_RNA"/>
</dbReference>
<accession>A0A0A9BI75</accession>
<evidence type="ECO:0000313" key="1">
    <source>
        <dbReference type="EMBL" id="JAD63639.1"/>
    </source>
</evidence>
<name>A0A0A9BI75_ARUDO</name>
<dbReference type="AlphaFoldDB" id="A0A0A9BI75"/>
<sequence>MHIWLSFKMLFVGCNEMMCSKCRLRFVHAYSGQSAHYSIDAGAYR</sequence>
<proteinExistence type="predicted"/>
<reference evidence="1" key="2">
    <citation type="journal article" date="2015" name="Data Brief">
        <title>Shoot transcriptome of the giant reed, Arundo donax.</title>
        <authorList>
            <person name="Barrero R.A."/>
            <person name="Guerrero F.D."/>
            <person name="Moolhuijzen P."/>
            <person name="Goolsby J.A."/>
            <person name="Tidwell J."/>
            <person name="Bellgard S.E."/>
            <person name="Bellgard M.I."/>
        </authorList>
    </citation>
    <scope>NUCLEOTIDE SEQUENCE</scope>
    <source>
        <tissue evidence="1">Shoot tissue taken approximately 20 cm above the soil surface</tissue>
    </source>
</reference>
<organism evidence="1">
    <name type="scientific">Arundo donax</name>
    <name type="common">Giant reed</name>
    <name type="synonym">Donax arundinaceus</name>
    <dbReference type="NCBI Taxonomy" id="35708"/>
    <lineage>
        <taxon>Eukaryota</taxon>
        <taxon>Viridiplantae</taxon>
        <taxon>Streptophyta</taxon>
        <taxon>Embryophyta</taxon>
        <taxon>Tracheophyta</taxon>
        <taxon>Spermatophyta</taxon>
        <taxon>Magnoliopsida</taxon>
        <taxon>Liliopsida</taxon>
        <taxon>Poales</taxon>
        <taxon>Poaceae</taxon>
        <taxon>PACMAD clade</taxon>
        <taxon>Arundinoideae</taxon>
        <taxon>Arundineae</taxon>
        <taxon>Arundo</taxon>
    </lineage>
</organism>
<reference evidence="1" key="1">
    <citation type="submission" date="2014-09" db="EMBL/GenBank/DDBJ databases">
        <authorList>
            <person name="Magalhaes I.L.F."/>
            <person name="Oliveira U."/>
            <person name="Santos F.R."/>
            <person name="Vidigal T.H.D.A."/>
            <person name="Brescovit A.D."/>
            <person name="Santos A.J."/>
        </authorList>
    </citation>
    <scope>NUCLEOTIDE SEQUENCE</scope>
    <source>
        <tissue evidence="1">Shoot tissue taken approximately 20 cm above the soil surface</tissue>
    </source>
</reference>